<dbReference type="RefSeq" id="XP_002496436.1">
    <property type="nucleotide sequence ID" value="XM_002496391.1"/>
</dbReference>
<dbReference type="Gene3D" id="3.40.640.10">
    <property type="entry name" value="Type I PLP-dependent aspartate aminotransferase-like (Major domain)"/>
    <property type="match status" value="1"/>
</dbReference>
<dbReference type="AlphaFoldDB" id="C5DUP2"/>
<dbReference type="Proteomes" id="UP000008536">
    <property type="component" value="Chromosome C"/>
</dbReference>
<dbReference type="InterPro" id="IPR015424">
    <property type="entry name" value="PyrdxlP-dep_Trfase"/>
</dbReference>
<dbReference type="GO" id="GO:0030170">
    <property type="term" value="F:pyridoxal phosphate binding"/>
    <property type="evidence" value="ECO:0007669"/>
    <property type="project" value="InterPro"/>
</dbReference>
<organism evidence="4 5">
    <name type="scientific">Zygosaccharomyces rouxii (strain ATCC 2623 / CBS 732 / NBRC 1130 / NCYC 568 / NRRL Y-229)</name>
    <dbReference type="NCBI Taxonomy" id="559307"/>
    <lineage>
        <taxon>Eukaryota</taxon>
        <taxon>Fungi</taxon>
        <taxon>Dikarya</taxon>
        <taxon>Ascomycota</taxon>
        <taxon>Saccharomycotina</taxon>
        <taxon>Saccharomycetes</taxon>
        <taxon>Saccharomycetales</taxon>
        <taxon>Saccharomycetaceae</taxon>
        <taxon>Zygosaccharomyces</taxon>
    </lineage>
</organism>
<dbReference type="SUPFAM" id="SSF53383">
    <property type="entry name" value="PLP-dependent transferases"/>
    <property type="match status" value="1"/>
</dbReference>
<dbReference type="Pfam" id="PF00202">
    <property type="entry name" value="Aminotran_3"/>
    <property type="match status" value="1"/>
</dbReference>
<keyword evidence="5" id="KW-1185">Reference proteome</keyword>
<keyword evidence="2 3" id="KW-0663">Pyridoxal phosphate</keyword>
<dbReference type="InParanoid" id="C5DUP2"/>
<protein>
    <submittedName>
        <fullName evidence="4">ZYRO0C18480p</fullName>
    </submittedName>
</protein>
<gene>
    <name evidence="4" type="ordered locus">ZYRO0C18480g</name>
</gene>
<name>C5DUP2_ZYGRC</name>
<comment type="similarity">
    <text evidence="1 3">Belongs to the class-III pyridoxal-phosphate-dependent aminotransferase family.</text>
</comment>
<dbReference type="PANTHER" id="PTHR43094:SF1">
    <property type="entry name" value="AMINOTRANSFERASE CLASS-III"/>
    <property type="match status" value="1"/>
</dbReference>
<dbReference type="GO" id="GO:0008483">
    <property type="term" value="F:transaminase activity"/>
    <property type="evidence" value="ECO:0007669"/>
    <property type="project" value="InterPro"/>
</dbReference>
<accession>C5DUP2</accession>
<dbReference type="EMBL" id="CU928175">
    <property type="protein sequence ID" value="CAR27503.1"/>
    <property type="molecule type" value="Genomic_DNA"/>
</dbReference>
<dbReference type="GO" id="GO:0005829">
    <property type="term" value="C:cytosol"/>
    <property type="evidence" value="ECO:0007669"/>
    <property type="project" value="TreeGrafter"/>
</dbReference>
<reference evidence="4 5" key="1">
    <citation type="journal article" date="2009" name="Genome Res.">
        <title>Comparative genomics of protoploid Saccharomycetaceae.</title>
        <authorList>
            <consortium name="The Genolevures Consortium"/>
            <person name="Souciet J.-L."/>
            <person name="Dujon B."/>
            <person name="Gaillardin C."/>
            <person name="Johnston M."/>
            <person name="Baret P.V."/>
            <person name="Cliften P."/>
            <person name="Sherman D.J."/>
            <person name="Weissenbach J."/>
            <person name="Westhof E."/>
            <person name="Wincker P."/>
            <person name="Jubin C."/>
            <person name="Poulain J."/>
            <person name="Barbe V."/>
            <person name="Segurens B."/>
            <person name="Artiguenave F."/>
            <person name="Anthouard V."/>
            <person name="Vacherie B."/>
            <person name="Val M.-E."/>
            <person name="Fulton R.S."/>
            <person name="Minx P."/>
            <person name="Wilson R."/>
            <person name="Durrens P."/>
            <person name="Jean G."/>
            <person name="Marck C."/>
            <person name="Martin T."/>
            <person name="Nikolski M."/>
            <person name="Rolland T."/>
            <person name="Seret M.-L."/>
            <person name="Casaregola S."/>
            <person name="Despons L."/>
            <person name="Fairhead C."/>
            <person name="Fischer G."/>
            <person name="Lafontaine I."/>
            <person name="Leh V."/>
            <person name="Lemaire M."/>
            <person name="de Montigny J."/>
            <person name="Neuveglise C."/>
            <person name="Thierry A."/>
            <person name="Blanc-Lenfle I."/>
            <person name="Bleykasten C."/>
            <person name="Diffels J."/>
            <person name="Fritsch E."/>
            <person name="Frangeul L."/>
            <person name="Goeffon A."/>
            <person name="Jauniaux N."/>
            <person name="Kachouri-Lafond R."/>
            <person name="Payen C."/>
            <person name="Potier S."/>
            <person name="Pribylova L."/>
            <person name="Ozanne C."/>
            <person name="Richard G.-F."/>
            <person name="Sacerdot C."/>
            <person name="Straub M.-L."/>
            <person name="Talla E."/>
        </authorList>
    </citation>
    <scope>NUCLEOTIDE SEQUENCE [LARGE SCALE GENOMIC DNA]</scope>
    <source>
        <strain evidence="4 5">ATCC 2623 / CBS 732 / BCRC 21506 / NBRC 1130 / NCYC 568 / NRRL Y-229</strain>
    </source>
</reference>
<evidence type="ECO:0000256" key="3">
    <source>
        <dbReference type="RuleBase" id="RU003560"/>
    </source>
</evidence>
<dbReference type="KEGG" id="zro:ZYRO0C18480g"/>
<proteinExistence type="inferred from homology"/>
<evidence type="ECO:0000256" key="2">
    <source>
        <dbReference type="ARBA" id="ARBA00022898"/>
    </source>
</evidence>
<dbReference type="PANTHER" id="PTHR43094">
    <property type="entry name" value="AMINOTRANSFERASE"/>
    <property type="match status" value="1"/>
</dbReference>
<dbReference type="STRING" id="559307.C5DUP2"/>
<dbReference type="InterPro" id="IPR015422">
    <property type="entry name" value="PyrdxlP-dep_Trfase_small"/>
</dbReference>
<evidence type="ECO:0000313" key="5">
    <source>
        <dbReference type="Proteomes" id="UP000008536"/>
    </source>
</evidence>
<evidence type="ECO:0000256" key="1">
    <source>
        <dbReference type="ARBA" id="ARBA00008954"/>
    </source>
</evidence>
<evidence type="ECO:0000313" key="4">
    <source>
        <dbReference type="EMBL" id="CAR27503.1"/>
    </source>
</evidence>
<dbReference type="InterPro" id="IPR015421">
    <property type="entry name" value="PyrdxlP-dep_Trfase_major"/>
</dbReference>
<dbReference type="InterPro" id="IPR005814">
    <property type="entry name" value="Aminotrans_3"/>
</dbReference>
<dbReference type="GeneID" id="8203671"/>
<dbReference type="Gene3D" id="3.90.1150.10">
    <property type="entry name" value="Aspartate Aminotransferase, domain 1"/>
    <property type="match status" value="1"/>
</dbReference>
<dbReference type="HOGENOM" id="CLU_016922_4_0_1"/>
<sequence length="476" mass="51766">MTVSVEKSTTPSEPSYCFQATVDNIGPQVVGGRGVRIDIENEGKVYKNILDGVTGAAVGALGWGDDEILEIINKAAKESTYSFAPVMSNKSSEALAKFYIDRSPPGVFSAALWVTSGSESNENALRIIRQYYLERGLPNKVKLISRESSYHGFTLGAQGISSNPKTVPYQPYLMDQKNIALKMPAAYAYRWKKDSETEEQYGKRLVDILEKMILDNDPETIAAVIVETLPGSSLGTTPPPKGYLKGIRHLCTKYDIIFQLDEVMCGTGRANPHGKLNCWENFLDPSEGPDIQTVGKTLGSGYVTIAGVLIGPKIRNAFVNGSNTVFGGHTYSSHGFNCSVALGVQQKIARENLGANIFKMGTLLNKKLTESLLSTDNIVGDVRGVGGFQSVEFVKNRDTKKPFGPEANIIGRFKPLCFENGLAIMGMPANTNGISGDLVLFAPSFIVTEDDINEIVTIFVKCVNNFSKTLKQEGAW</sequence>